<dbReference type="PANTHER" id="PTHR20941:SF1">
    <property type="entry name" value="FOLIC ACID SYNTHESIS PROTEIN FOL1"/>
    <property type="match status" value="1"/>
</dbReference>
<feature type="domain" description="Pterin-binding" evidence="9">
    <location>
        <begin position="18"/>
        <end position="286"/>
    </location>
</feature>
<dbReference type="GO" id="GO:0046654">
    <property type="term" value="P:tetrahydrofolate biosynthetic process"/>
    <property type="evidence" value="ECO:0007669"/>
    <property type="project" value="TreeGrafter"/>
</dbReference>
<protein>
    <recommendedName>
        <fullName evidence="4">dihydropteroate synthase</fullName>
        <ecNumber evidence="4">2.5.1.15</ecNumber>
    </recommendedName>
</protein>
<evidence type="ECO:0000256" key="8">
    <source>
        <dbReference type="ARBA" id="ARBA00022909"/>
    </source>
</evidence>
<keyword evidence="11" id="KW-1185">Reference proteome</keyword>
<name>A0A369L188_9BACT</name>
<dbReference type="SUPFAM" id="SSF51717">
    <property type="entry name" value="Dihydropteroate synthetase-like"/>
    <property type="match status" value="1"/>
</dbReference>
<evidence type="ECO:0000259" key="9">
    <source>
        <dbReference type="PROSITE" id="PS50972"/>
    </source>
</evidence>
<dbReference type="GO" id="GO:0005829">
    <property type="term" value="C:cytosol"/>
    <property type="evidence" value="ECO:0007669"/>
    <property type="project" value="TreeGrafter"/>
</dbReference>
<evidence type="ECO:0000313" key="11">
    <source>
        <dbReference type="Proteomes" id="UP000253934"/>
    </source>
</evidence>
<keyword evidence="5 10" id="KW-0808">Transferase</keyword>
<comment type="pathway">
    <text evidence="3">Cofactor biosynthesis; tetrahydrofolate biosynthesis; 7,8-dihydrofolate from 2-amino-4-hydroxy-6-hydroxymethyl-7,8-dihydropteridine diphosphate and 4-aminobenzoate: step 1/2.</text>
</comment>
<dbReference type="InterPro" id="IPR000489">
    <property type="entry name" value="Pterin-binding_dom"/>
</dbReference>
<reference evidence="10" key="1">
    <citation type="submission" date="2018-04" db="EMBL/GenBank/DDBJ databases">
        <title>Draft genome sequence of the Candidatus Spirobacillus cienkowskii, a pathogen of freshwater Daphnia species, reconstructed from hemolymph metagenomic reads.</title>
        <authorList>
            <person name="Bresciani L."/>
            <person name="Lemos L.N."/>
            <person name="Wale N."/>
            <person name="Lin J.Y."/>
            <person name="Fernandes G.R."/>
            <person name="Duffy M.A."/>
            <person name="Rodrigues J.M."/>
        </authorList>
    </citation>
    <scope>NUCLEOTIDE SEQUENCE [LARGE SCALE GENOMIC DNA]</scope>
    <source>
        <strain evidence="10">Binning01</strain>
    </source>
</reference>
<dbReference type="Pfam" id="PF00809">
    <property type="entry name" value="Pterin_bind"/>
    <property type="match status" value="1"/>
</dbReference>
<evidence type="ECO:0000256" key="5">
    <source>
        <dbReference type="ARBA" id="ARBA00022679"/>
    </source>
</evidence>
<dbReference type="Proteomes" id="UP000253934">
    <property type="component" value="Unassembled WGS sequence"/>
</dbReference>
<sequence length="286" mass="32330">MCLTGAEKFKEICEDKQPVWMGIVNLTPDSFSDGGKFNTKQNAIQKAISLVKHGAHIIDFGGVSTRPFSQCIEPKIELERVYDIIKSVRNILPSKVLISIDSFSPIVMNELAKDSLIDIINDQFSSRRVENIEIENITKNRNAAQVAAYYDLGYIIMHMQGIPKTMQLDPQYYNCSQQVYDFLLERMQYVQSEGVKFLALDPGIGFGKSLEHNIELLSEPFIKKLTNLNAPILIGVSRKSFIGMVHQELNNPLLRDEMSKKYEMQSIASGAKIIRTHVMPEELGLT</sequence>
<dbReference type="InterPro" id="IPR045031">
    <property type="entry name" value="DHP_synth-like"/>
</dbReference>
<dbReference type="InterPro" id="IPR011005">
    <property type="entry name" value="Dihydropteroate_synth-like_sf"/>
</dbReference>
<organism evidence="10 11">
    <name type="scientific">Spirobacillus cienkowskii</name>
    <dbReference type="NCBI Taxonomy" id="495820"/>
    <lineage>
        <taxon>Bacteria</taxon>
        <taxon>Pseudomonadati</taxon>
        <taxon>Bdellovibrionota</taxon>
        <taxon>Oligoflexia</taxon>
        <taxon>Silvanigrellales</taxon>
        <taxon>Spirobacillus</taxon>
    </lineage>
</organism>
<dbReference type="PANTHER" id="PTHR20941">
    <property type="entry name" value="FOLATE SYNTHESIS PROTEINS"/>
    <property type="match status" value="1"/>
</dbReference>
<dbReference type="NCBIfam" id="TIGR01496">
    <property type="entry name" value="DHPS"/>
    <property type="match status" value="1"/>
</dbReference>
<evidence type="ECO:0000256" key="3">
    <source>
        <dbReference type="ARBA" id="ARBA00004763"/>
    </source>
</evidence>
<evidence type="ECO:0000256" key="2">
    <source>
        <dbReference type="ARBA" id="ARBA00001946"/>
    </source>
</evidence>
<evidence type="ECO:0000256" key="7">
    <source>
        <dbReference type="ARBA" id="ARBA00022842"/>
    </source>
</evidence>
<comment type="cofactor">
    <cofactor evidence="2">
        <name>Mg(2+)</name>
        <dbReference type="ChEBI" id="CHEBI:18420"/>
    </cofactor>
</comment>
<gene>
    <name evidence="10" type="primary">folP</name>
    <name evidence="10" type="ORF">DCC88_00695</name>
</gene>
<dbReference type="RefSeq" id="WP_338636449.1">
    <property type="nucleotide sequence ID" value="NZ_CP146516.1"/>
</dbReference>
<dbReference type="PROSITE" id="PS50972">
    <property type="entry name" value="PTERIN_BINDING"/>
    <property type="match status" value="1"/>
</dbReference>
<dbReference type="GO" id="GO:0046656">
    <property type="term" value="P:folic acid biosynthetic process"/>
    <property type="evidence" value="ECO:0007669"/>
    <property type="project" value="UniProtKB-KW"/>
</dbReference>
<evidence type="ECO:0000256" key="1">
    <source>
        <dbReference type="ARBA" id="ARBA00000012"/>
    </source>
</evidence>
<evidence type="ECO:0000256" key="6">
    <source>
        <dbReference type="ARBA" id="ARBA00022723"/>
    </source>
</evidence>
<evidence type="ECO:0000256" key="4">
    <source>
        <dbReference type="ARBA" id="ARBA00012458"/>
    </source>
</evidence>
<dbReference type="EMBL" id="QOVW01000003">
    <property type="protein sequence ID" value="RDB37256.1"/>
    <property type="molecule type" value="Genomic_DNA"/>
</dbReference>
<evidence type="ECO:0000313" key="10">
    <source>
        <dbReference type="EMBL" id="RDB37256.1"/>
    </source>
</evidence>
<comment type="catalytic activity">
    <reaction evidence="1">
        <text>(7,8-dihydropterin-6-yl)methyl diphosphate + 4-aminobenzoate = 7,8-dihydropteroate + diphosphate</text>
        <dbReference type="Rhea" id="RHEA:19949"/>
        <dbReference type="ChEBI" id="CHEBI:17836"/>
        <dbReference type="ChEBI" id="CHEBI:17839"/>
        <dbReference type="ChEBI" id="CHEBI:33019"/>
        <dbReference type="ChEBI" id="CHEBI:72950"/>
        <dbReference type="EC" id="2.5.1.15"/>
    </reaction>
</comment>
<dbReference type="AlphaFoldDB" id="A0A369L188"/>
<dbReference type="InterPro" id="IPR006390">
    <property type="entry name" value="DHP_synth_dom"/>
</dbReference>
<dbReference type="GO" id="GO:0004156">
    <property type="term" value="F:dihydropteroate synthase activity"/>
    <property type="evidence" value="ECO:0007669"/>
    <property type="project" value="UniProtKB-EC"/>
</dbReference>
<keyword evidence="6" id="KW-0479">Metal-binding</keyword>
<dbReference type="Gene3D" id="3.20.20.20">
    <property type="entry name" value="Dihydropteroate synthase-like"/>
    <property type="match status" value="1"/>
</dbReference>
<dbReference type="EC" id="2.5.1.15" evidence="4"/>
<proteinExistence type="predicted"/>
<accession>A0A369L188</accession>
<comment type="caution">
    <text evidence="10">The sequence shown here is derived from an EMBL/GenBank/DDBJ whole genome shotgun (WGS) entry which is preliminary data.</text>
</comment>
<keyword evidence="8" id="KW-0289">Folate biosynthesis</keyword>
<keyword evidence="7" id="KW-0460">Magnesium</keyword>
<dbReference type="PROSITE" id="PS00793">
    <property type="entry name" value="DHPS_2"/>
    <property type="match status" value="1"/>
</dbReference>
<dbReference type="GO" id="GO:0046872">
    <property type="term" value="F:metal ion binding"/>
    <property type="evidence" value="ECO:0007669"/>
    <property type="project" value="UniProtKB-KW"/>
</dbReference>